<dbReference type="GO" id="GO:0015661">
    <property type="term" value="F:L-lysine efflux transmembrane transporter activity"/>
    <property type="evidence" value="ECO:0007669"/>
    <property type="project" value="InterPro"/>
</dbReference>
<dbReference type="AlphaFoldDB" id="A0A9D1T9V1"/>
<name>A0A9D1T9V1_9FIRM</name>
<evidence type="ECO:0000256" key="1">
    <source>
        <dbReference type="SAM" id="Phobius"/>
    </source>
</evidence>
<feature type="transmembrane region" description="Helical" evidence="1">
    <location>
        <begin position="210"/>
        <end position="232"/>
    </location>
</feature>
<organism evidence="2 3">
    <name type="scientific">Candidatus Scatomonas pullistercoris</name>
    <dbReference type="NCBI Taxonomy" id="2840920"/>
    <lineage>
        <taxon>Bacteria</taxon>
        <taxon>Bacillati</taxon>
        <taxon>Bacillota</taxon>
        <taxon>Clostridia</taxon>
        <taxon>Lachnospirales</taxon>
        <taxon>Lachnospiraceae</taxon>
        <taxon>Lachnospiraceae incertae sedis</taxon>
        <taxon>Candidatus Scatomonas</taxon>
    </lineage>
</organism>
<accession>A0A9D1T9V1</accession>
<feature type="transmembrane region" description="Helical" evidence="1">
    <location>
        <begin position="109"/>
        <end position="130"/>
    </location>
</feature>
<keyword evidence="1" id="KW-0472">Membrane</keyword>
<dbReference type="GO" id="GO:0005886">
    <property type="term" value="C:plasma membrane"/>
    <property type="evidence" value="ECO:0007669"/>
    <property type="project" value="TreeGrafter"/>
</dbReference>
<dbReference type="PANTHER" id="PTHR35804">
    <property type="entry name" value="LYSINE EXPORTER LYSO"/>
    <property type="match status" value="1"/>
</dbReference>
<keyword evidence="1" id="KW-0812">Transmembrane</keyword>
<keyword evidence="1" id="KW-1133">Transmembrane helix</keyword>
<evidence type="ECO:0000313" key="3">
    <source>
        <dbReference type="Proteomes" id="UP000824169"/>
    </source>
</evidence>
<sequence length="304" mass="32151">MATLGIMILGFLIGRVFPARHKEKNERLQLICTLLLIFTMGVSLGGRDGFFSELLDLGLKSFVFFLIPTLLSIAVVYPLTTRFMTGSGAEGAERAAAGERPSSPGGDPMVFLALGSLLLGIAAGAFPSAADFLQPLVAHSDWLLYLLMFSVGISVGLHRGLVSRLRRNLVKTLIIPVGIIIGSLAGGVLCGILMHMPLNQSVAIAGGMGWYSLAGVTIGNLAGASLGSIAFLSSLMREIGAFFMIPFLSRRCNACTCIAPAAATSEDTTLPMLIRYTNEETVVYAVLNGIICSAVVPVIISFCY</sequence>
<dbReference type="Pfam" id="PF03956">
    <property type="entry name" value="Lys_export"/>
    <property type="match status" value="1"/>
</dbReference>
<feature type="transmembrane region" description="Helical" evidence="1">
    <location>
        <begin position="142"/>
        <end position="161"/>
    </location>
</feature>
<gene>
    <name evidence="2" type="ORF">IAB71_03925</name>
</gene>
<protein>
    <submittedName>
        <fullName evidence="2">Lysine exporter LysO family protein</fullName>
    </submittedName>
</protein>
<feature type="transmembrane region" description="Helical" evidence="1">
    <location>
        <begin position="57"/>
        <end position="77"/>
    </location>
</feature>
<comment type="caution">
    <text evidence="2">The sequence shown here is derived from an EMBL/GenBank/DDBJ whole genome shotgun (WGS) entry which is preliminary data.</text>
</comment>
<evidence type="ECO:0000313" key="2">
    <source>
        <dbReference type="EMBL" id="HIV24926.1"/>
    </source>
</evidence>
<proteinExistence type="predicted"/>
<dbReference type="EMBL" id="DVOO01000011">
    <property type="protein sequence ID" value="HIV24926.1"/>
    <property type="molecule type" value="Genomic_DNA"/>
</dbReference>
<feature type="transmembrane region" description="Helical" evidence="1">
    <location>
        <begin position="28"/>
        <end position="45"/>
    </location>
</feature>
<feature type="transmembrane region" description="Helical" evidence="1">
    <location>
        <begin position="282"/>
        <end position="303"/>
    </location>
</feature>
<reference evidence="2" key="1">
    <citation type="submission" date="2020-10" db="EMBL/GenBank/DDBJ databases">
        <authorList>
            <person name="Gilroy R."/>
        </authorList>
    </citation>
    <scope>NUCLEOTIDE SEQUENCE</scope>
    <source>
        <strain evidence="2">CHK188-20938</strain>
    </source>
</reference>
<reference evidence="2" key="2">
    <citation type="journal article" date="2021" name="PeerJ">
        <title>Extensive microbial diversity within the chicken gut microbiome revealed by metagenomics and culture.</title>
        <authorList>
            <person name="Gilroy R."/>
            <person name="Ravi A."/>
            <person name="Getino M."/>
            <person name="Pursley I."/>
            <person name="Horton D.L."/>
            <person name="Alikhan N.F."/>
            <person name="Baker D."/>
            <person name="Gharbi K."/>
            <person name="Hall N."/>
            <person name="Watson M."/>
            <person name="Adriaenssens E.M."/>
            <person name="Foster-Nyarko E."/>
            <person name="Jarju S."/>
            <person name="Secka A."/>
            <person name="Antonio M."/>
            <person name="Oren A."/>
            <person name="Chaudhuri R.R."/>
            <person name="La Ragione R."/>
            <person name="Hildebrand F."/>
            <person name="Pallen M.J."/>
        </authorList>
    </citation>
    <scope>NUCLEOTIDE SEQUENCE</scope>
    <source>
        <strain evidence="2">CHK188-20938</strain>
    </source>
</reference>
<feature type="transmembrane region" description="Helical" evidence="1">
    <location>
        <begin position="173"/>
        <end position="198"/>
    </location>
</feature>
<dbReference type="PANTHER" id="PTHR35804:SF1">
    <property type="entry name" value="LYSINE EXPORTER LYSO"/>
    <property type="match status" value="1"/>
</dbReference>
<dbReference type="InterPro" id="IPR005642">
    <property type="entry name" value="LysO"/>
</dbReference>
<dbReference type="Proteomes" id="UP000824169">
    <property type="component" value="Unassembled WGS sequence"/>
</dbReference>